<gene>
    <name evidence="1" type="ORF">HNR07_006164</name>
</gene>
<accession>A0A840WU06</accession>
<dbReference type="AlphaFoldDB" id="A0A840WU06"/>
<comment type="caution">
    <text evidence="1">The sequence shown here is derived from an EMBL/GenBank/DDBJ whole genome shotgun (WGS) entry which is preliminary data.</text>
</comment>
<name>A0A840WU06_9ACTN</name>
<organism evidence="1 2">
    <name type="scientific">Nocardiopsis metallicus</name>
    <dbReference type="NCBI Taxonomy" id="179819"/>
    <lineage>
        <taxon>Bacteria</taxon>
        <taxon>Bacillati</taxon>
        <taxon>Actinomycetota</taxon>
        <taxon>Actinomycetes</taxon>
        <taxon>Streptosporangiales</taxon>
        <taxon>Nocardiopsidaceae</taxon>
        <taxon>Nocardiopsis</taxon>
    </lineage>
</organism>
<dbReference type="Proteomes" id="UP000579647">
    <property type="component" value="Unassembled WGS sequence"/>
</dbReference>
<proteinExistence type="predicted"/>
<protein>
    <submittedName>
        <fullName evidence="1">Uncharacterized protein</fullName>
    </submittedName>
</protein>
<keyword evidence="2" id="KW-1185">Reference proteome</keyword>
<evidence type="ECO:0000313" key="2">
    <source>
        <dbReference type="Proteomes" id="UP000579647"/>
    </source>
</evidence>
<dbReference type="EMBL" id="JACHDO010000001">
    <property type="protein sequence ID" value="MBB5495027.1"/>
    <property type="molecule type" value="Genomic_DNA"/>
</dbReference>
<dbReference type="RefSeq" id="WP_184369326.1">
    <property type="nucleotide sequence ID" value="NZ_BAAAKM010000049.1"/>
</dbReference>
<evidence type="ECO:0000313" key="1">
    <source>
        <dbReference type="EMBL" id="MBB5495027.1"/>
    </source>
</evidence>
<sequence length="257" mass="27548">MLIPCDVPSCANPIADDARVCAGCANGLRLALLKVGDENGLAVDLDLTLARQHRTGPGNLGRRSTETPLAYDPRASEAASVLRNTLSTWCRLLHEEIGGRLPQDDLAPMARWLSRFVEWLRRSDIGAECVDEVVSAVAQAERSVDLPAERVLAGVCEGCGTPCYARAGADRTRCRECGTEITVSEGRERLLRAAGDRLVTAAEGARSLRVLGHDVSAAAVRGYARRGRITVKQRGSANRPLYSLGDVLNAYLDSPAA</sequence>
<reference evidence="1 2" key="1">
    <citation type="submission" date="2020-08" db="EMBL/GenBank/DDBJ databases">
        <title>Sequencing the genomes of 1000 actinobacteria strains.</title>
        <authorList>
            <person name="Klenk H.-P."/>
        </authorList>
    </citation>
    <scope>NUCLEOTIDE SEQUENCE [LARGE SCALE GENOMIC DNA]</scope>
    <source>
        <strain evidence="1 2">DSM 44598</strain>
    </source>
</reference>